<evidence type="ECO:0000313" key="1">
    <source>
        <dbReference type="EMBL" id="MFD1225523.1"/>
    </source>
</evidence>
<gene>
    <name evidence="1" type="ORF">ACFQ4B_36145</name>
</gene>
<reference evidence="2" key="1">
    <citation type="journal article" date="2019" name="Int. J. Syst. Evol. Microbiol.">
        <title>The Global Catalogue of Microorganisms (GCM) 10K type strain sequencing project: providing services to taxonomists for standard genome sequencing and annotation.</title>
        <authorList>
            <consortium name="The Broad Institute Genomics Platform"/>
            <consortium name="The Broad Institute Genome Sequencing Center for Infectious Disease"/>
            <person name="Wu L."/>
            <person name="Ma J."/>
        </authorList>
    </citation>
    <scope>NUCLEOTIDE SEQUENCE [LARGE SCALE GENOMIC DNA]</scope>
    <source>
        <strain evidence="2">CCUG 53270</strain>
    </source>
</reference>
<name>A0ABW3UXV9_9BACL</name>
<protein>
    <submittedName>
        <fullName evidence="1">DUF2577 domain-containing protein</fullName>
    </submittedName>
</protein>
<dbReference type="Pfam" id="PF10844">
    <property type="entry name" value="DUF2577"/>
    <property type="match status" value="1"/>
</dbReference>
<evidence type="ECO:0000313" key="2">
    <source>
        <dbReference type="Proteomes" id="UP001597180"/>
    </source>
</evidence>
<dbReference type="InterPro" id="IPR022555">
    <property type="entry name" value="DUF2577"/>
</dbReference>
<dbReference type="RefSeq" id="WP_345585066.1">
    <property type="nucleotide sequence ID" value="NZ_BAABJG010000002.1"/>
</dbReference>
<proteinExistence type="predicted"/>
<comment type="caution">
    <text evidence="1">The sequence shown here is derived from an EMBL/GenBank/DDBJ whole genome shotgun (WGS) entry which is preliminary data.</text>
</comment>
<dbReference type="EMBL" id="JBHTLU010000065">
    <property type="protein sequence ID" value="MFD1225523.1"/>
    <property type="molecule type" value="Genomic_DNA"/>
</dbReference>
<organism evidence="1 2">
    <name type="scientific">Paenibacillus vulneris</name>
    <dbReference type="NCBI Taxonomy" id="1133364"/>
    <lineage>
        <taxon>Bacteria</taxon>
        <taxon>Bacillati</taxon>
        <taxon>Bacillota</taxon>
        <taxon>Bacilli</taxon>
        <taxon>Bacillales</taxon>
        <taxon>Paenibacillaceae</taxon>
        <taxon>Paenibacillus</taxon>
    </lineage>
</organism>
<keyword evidence="2" id="KW-1185">Reference proteome</keyword>
<accession>A0ABW3UXV9</accession>
<sequence>MRKMLELIKQTGVGAVDATKPVTVLYGTVVKINPLEVSLDQQSEPLTEDFLLVPEQMTSYEVNLRHTHESIGSVTEEALIKPILIRKGLEVGDMLLLLRVQGGLQFVILDRLVKP</sequence>
<dbReference type="Proteomes" id="UP001597180">
    <property type="component" value="Unassembled WGS sequence"/>
</dbReference>